<keyword evidence="2" id="KW-0472">Membrane</keyword>
<reference evidence="3" key="1">
    <citation type="submission" date="2020-07" db="EMBL/GenBank/DDBJ databases">
        <title>The High-quality genome of the commercially important snow crab, Chionoecetes opilio.</title>
        <authorList>
            <person name="Jeong J.-H."/>
            <person name="Ryu S."/>
        </authorList>
    </citation>
    <scope>NUCLEOTIDE SEQUENCE</scope>
    <source>
        <strain evidence="3">MADBK_172401_WGS</strain>
        <tissue evidence="3">Digestive gland</tissue>
    </source>
</reference>
<feature type="region of interest" description="Disordered" evidence="1">
    <location>
        <begin position="1"/>
        <end position="20"/>
    </location>
</feature>
<evidence type="ECO:0000256" key="1">
    <source>
        <dbReference type="SAM" id="MobiDB-lite"/>
    </source>
</evidence>
<sequence>MPAGLLSIPESRMSSSKPWGLLPLSSPPSSLSDTSQVFECLEEFASAKEDILGGGLPCLPLCGFHCPLRLCGFPHQLDKMKSETRIVFVLHYLIVVVGGVGVVLARALLRAVLGAALAGPNTP</sequence>
<dbReference type="Proteomes" id="UP000770661">
    <property type="component" value="Unassembled WGS sequence"/>
</dbReference>
<proteinExistence type="predicted"/>
<protein>
    <submittedName>
        <fullName evidence="3">Uncharacterized protein</fullName>
    </submittedName>
</protein>
<name>A0A8J4Y4V9_CHIOP</name>
<keyword evidence="4" id="KW-1185">Reference proteome</keyword>
<evidence type="ECO:0000256" key="2">
    <source>
        <dbReference type="SAM" id="Phobius"/>
    </source>
</evidence>
<evidence type="ECO:0000313" key="3">
    <source>
        <dbReference type="EMBL" id="KAG0721060.1"/>
    </source>
</evidence>
<dbReference type="EMBL" id="JACEEZ010011908">
    <property type="protein sequence ID" value="KAG0721060.1"/>
    <property type="molecule type" value="Genomic_DNA"/>
</dbReference>
<evidence type="ECO:0000313" key="4">
    <source>
        <dbReference type="Proteomes" id="UP000770661"/>
    </source>
</evidence>
<comment type="caution">
    <text evidence="3">The sequence shown here is derived from an EMBL/GenBank/DDBJ whole genome shotgun (WGS) entry which is preliminary data.</text>
</comment>
<accession>A0A8J4Y4V9</accession>
<organism evidence="3 4">
    <name type="scientific">Chionoecetes opilio</name>
    <name type="common">Atlantic snow crab</name>
    <name type="synonym">Cancer opilio</name>
    <dbReference type="NCBI Taxonomy" id="41210"/>
    <lineage>
        <taxon>Eukaryota</taxon>
        <taxon>Metazoa</taxon>
        <taxon>Ecdysozoa</taxon>
        <taxon>Arthropoda</taxon>
        <taxon>Crustacea</taxon>
        <taxon>Multicrustacea</taxon>
        <taxon>Malacostraca</taxon>
        <taxon>Eumalacostraca</taxon>
        <taxon>Eucarida</taxon>
        <taxon>Decapoda</taxon>
        <taxon>Pleocyemata</taxon>
        <taxon>Brachyura</taxon>
        <taxon>Eubrachyura</taxon>
        <taxon>Majoidea</taxon>
        <taxon>Majidae</taxon>
        <taxon>Chionoecetes</taxon>
    </lineage>
</organism>
<keyword evidence="2" id="KW-0812">Transmembrane</keyword>
<feature type="transmembrane region" description="Helical" evidence="2">
    <location>
        <begin position="86"/>
        <end position="109"/>
    </location>
</feature>
<keyword evidence="2" id="KW-1133">Transmembrane helix</keyword>
<gene>
    <name evidence="3" type="ORF">GWK47_047204</name>
</gene>
<dbReference type="AlphaFoldDB" id="A0A8J4Y4V9"/>